<comment type="subcellular location">
    <subcellularLocation>
        <location evidence="13">Cytoplasm</location>
    </subcellularLocation>
    <subcellularLocation>
        <location evidence="1">Endoplasmic reticulum membrane</location>
        <topology evidence="1">Single-pass type I membrane protein</topology>
    </subcellularLocation>
</comment>
<comment type="similarity">
    <text evidence="2">Belongs to the EMC1 family.</text>
</comment>
<keyword evidence="5 13" id="KW-0396">Initiation factor</keyword>
<evidence type="ECO:0000256" key="14">
    <source>
        <dbReference type="SAM" id="Phobius"/>
    </source>
</evidence>
<dbReference type="InterPro" id="IPR024969">
    <property type="entry name" value="EIF3F/CSN6-like_C"/>
</dbReference>
<proteinExistence type="inferred from homology"/>
<dbReference type="Pfam" id="PF07774">
    <property type="entry name" value="EMC1_C"/>
    <property type="match status" value="1"/>
</dbReference>
<dbReference type="InterPro" id="IPR037518">
    <property type="entry name" value="MPN"/>
</dbReference>
<comment type="function">
    <text evidence="13">Component of the eukaryotic translation initiation factor 3 (eIF-3) complex, which is involved in protein synthesis of a specialized repertoire of mRNAs and, together with other initiation factors, stimulates binding of mRNA and methionyl-tRNAi to the 40S ribosome. The eIF-3 complex specifically targets and initiates translation of a subset of mRNAs involved in cell proliferation.</text>
</comment>
<evidence type="ECO:0000256" key="11">
    <source>
        <dbReference type="ARBA" id="ARBA00023136"/>
    </source>
</evidence>
<dbReference type="InterPro" id="IPR011047">
    <property type="entry name" value="Quinoprotein_ADH-like_sf"/>
</dbReference>
<dbReference type="PANTHER" id="PTHR21573:SF0">
    <property type="entry name" value="ER MEMBRANE PROTEIN COMPLEX SUBUNIT 1"/>
    <property type="match status" value="1"/>
</dbReference>
<dbReference type="SMART" id="SM00232">
    <property type="entry name" value="JAB_MPN"/>
    <property type="match status" value="1"/>
</dbReference>
<dbReference type="InterPro" id="IPR027531">
    <property type="entry name" value="eIF3f"/>
</dbReference>
<evidence type="ECO:0000256" key="4">
    <source>
        <dbReference type="ARBA" id="ARBA00022490"/>
    </source>
</evidence>
<dbReference type="OrthoDB" id="28092at2759"/>
<dbReference type="PROSITE" id="PS50249">
    <property type="entry name" value="MPN"/>
    <property type="match status" value="1"/>
</dbReference>
<dbReference type="GO" id="GO:0034975">
    <property type="term" value="P:protein folding in endoplasmic reticulum"/>
    <property type="evidence" value="ECO:0007669"/>
    <property type="project" value="TreeGrafter"/>
</dbReference>
<dbReference type="GO" id="GO:0033290">
    <property type="term" value="C:eukaryotic 48S preinitiation complex"/>
    <property type="evidence" value="ECO:0007669"/>
    <property type="project" value="UniProtKB-UniRule"/>
</dbReference>
<organism evidence="16 17">
    <name type="scientific">Dimorphilus gyrociliatus</name>
    <dbReference type="NCBI Taxonomy" id="2664684"/>
    <lineage>
        <taxon>Eukaryota</taxon>
        <taxon>Metazoa</taxon>
        <taxon>Spiralia</taxon>
        <taxon>Lophotrochozoa</taxon>
        <taxon>Annelida</taxon>
        <taxon>Polychaeta</taxon>
        <taxon>Polychaeta incertae sedis</taxon>
        <taxon>Dinophilidae</taxon>
        <taxon>Dimorphilus</taxon>
    </lineage>
</organism>
<feature type="transmembrane region" description="Helical" evidence="14">
    <location>
        <begin position="1201"/>
        <end position="1222"/>
    </location>
</feature>
<dbReference type="GO" id="GO:0005852">
    <property type="term" value="C:eukaryotic translation initiation factor 3 complex"/>
    <property type="evidence" value="ECO:0007669"/>
    <property type="project" value="UniProtKB-UniRule"/>
</dbReference>
<dbReference type="Pfam" id="PF01398">
    <property type="entry name" value="JAB"/>
    <property type="match status" value="1"/>
</dbReference>
<dbReference type="SUPFAM" id="SSF50998">
    <property type="entry name" value="Quinoprotein alcohol dehydrogenase-like"/>
    <property type="match status" value="1"/>
</dbReference>
<evidence type="ECO:0000256" key="6">
    <source>
        <dbReference type="ARBA" id="ARBA00022692"/>
    </source>
</evidence>
<dbReference type="Gene3D" id="3.40.140.10">
    <property type="entry name" value="Cytidine Deaminase, domain 2"/>
    <property type="match status" value="1"/>
</dbReference>
<dbReference type="GO" id="GO:0031369">
    <property type="term" value="F:translation initiation factor binding"/>
    <property type="evidence" value="ECO:0007669"/>
    <property type="project" value="InterPro"/>
</dbReference>
<gene>
    <name evidence="16" type="ORF">DGYR_LOCUS6317</name>
</gene>
<dbReference type="Pfam" id="PF25293">
    <property type="entry name" value="Beta-prop_EMC1_N"/>
    <property type="match status" value="1"/>
</dbReference>
<keyword evidence="17" id="KW-1185">Reference proteome</keyword>
<evidence type="ECO:0000256" key="7">
    <source>
        <dbReference type="ARBA" id="ARBA00022729"/>
    </source>
</evidence>
<keyword evidence="4 13" id="KW-0963">Cytoplasm</keyword>
<dbReference type="SMART" id="SM00564">
    <property type="entry name" value="PQQ"/>
    <property type="match status" value="3"/>
</dbReference>
<dbReference type="InterPro" id="IPR026895">
    <property type="entry name" value="EMC1"/>
</dbReference>
<dbReference type="Proteomes" id="UP000549394">
    <property type="component" value="Unassembled WGS sequence"/>
</dbReference>
<keyword evidence="10 14" id="KW-1133">Transmembrane helix</keyword>
<evidence type="ECO:0000313" key="16">
    <source>
        <dbReference type="EMBL" id="CAD5117833.1"/>
    </source>
</evidence>
<keyword evidence="12" id="KW-0325">Glycoprotein</keyword>
<dbReference type="GO" id="GO:0016282">
    <property type="term" value="C:eukaryotic 43S preinitiation complex"/>
    <property type="evidence" value="ECO:0007669"/>
    <property type="project" value="UniProtKB-UniRule"/>
</dbReference>
<name>A0A7I8VR72_9ANNE</name>
<dbReference type="Gene3D" id="2.130.10.10">
    <property type="entry name" value="YVTN repeat-like/Quinoprotein amine dehydrogenase"/>
    <property type="match status" value="1"/>
</dbReference>
<keyword evidence="9 13" id="KW-0648">Protein biosynthesis</keyword>
<keyword evidence="11 14" id="KW-0472">Membrane</keyword>
<dbReference type="HAMAP" id="MF_03005">
    <property type="entry name" value="eIF3f"/>
    <property type="match status" value="1"/>
</dbReference>
<sequence>MASALEVKVHPLVLFNIVDSYERRSEDPKRVIGTLLGIVDKNVVEITNCFTVPHNESADEVAVDIEYAKGMFDLYKRVTPWETVVGWYSTGNEVTAHSRLIHEYYSLECKQPIHITVDTSLKNNRMNIQGYIGSAVGISGKAQGVIFTPLDIDIVAQDAERVAFHTISQAKSLPRKVVSVRSDMEQVAKASEQIETMLEKVEDYVDKVTKKELEANPKVGRSLLELINSVPKLSAEEFDTIVNSNMKDLLMVVYLANLTKTQLMLKEKLIHCLYEDQVGKFDWRQQYIGKVQFAAFNQAGQFGKKVIVGSEENVIAALTVKNGELSWRQILENDDRLDTVLHLETAVVAISGGGKFVRAFTINQGFLLWEVNLQSEPEGTATGVIYGGRSEKVAVLANNRVWSVDTSTGRVQWTKTLTPLKSKFQKLINTDSSVTVLRIPSSGDTDVISYSTDGSRVAENTIKNPWMKTDSLECITVTTNVVCLESEKSRLYLLNAAKPHSYKEIVLSASTCSKNLNALFETRESLGSLFGFKKSSGSGMALIKIDGDKTKELFYSDNIVATSITKLNNELIIATATVENQEIKIRFFEYETGNEITSLQMSDIWPSYRKYPNELRVLAFKKKDGTTSVRVFIISDDLSLSMFIKNGGITWTREEALSNILSVEMVDLPVSQIQAEMEDEFGSSGYNLASMFVKRLITQLHQFGTWILHISAKLSKTSGSNSGRAELINDPDYLTRDDFNLHKMIVATTASMKLFGIDNLSGQILWQISITNAEVFDHSGKIALPLYIQRTTAHFPHPPVATVVARHATKAQSIFMTFNPITGEIQGSNDGVLMNYVPIQITQLQFVQEDYIAPLVIIDSSKMVHVYPTEGKNVVKEHANNLFTYTVDTTTNILNGYVIMQEDSYLVAAPSWRVDLMKNEQNITNIVAKRSIGTNYYLRYQEIPFSYMFTVSFLEHVHSQGVVLGDRSVMYKYLNPNLFAVTTSGVDQQGKSFISVYLIDGVTGNVVYSTTHKSALGPVQIVHSENWIAYVYYSVKNRQKRSEVAVVEIFEGKEQNNATAFSSFSVNYQPMFMTQAYIFSGHVSAMAVTVTEKGITNKEVIMALPTGSILALPKMLLDPRRPLVPTAESQEEGVLPYIPELPKLFEAMVNYNQSVYRVKGIHTAPAGLESTSLVLTYGLDLFYTRLMPSKMYDVLKEDFDYFFISAVVTGMIVVSVVTQKFSSRKALSRAWK</sequence>
<comment type="similarity">
    <text evidence="13">Belongs to the eIF-3 subunit F family.</text>
</comment>
<dbReference type="EMBL" id="CAJFCJ010000007">
    <property type="protein sequence ID" value="CAD5117833.1"/>
    <property type="molecule type" value="Genomic_DNA"/>
</dbReference>
<comment type="caution">
    <text evidence="16">The sequence shown here is derived from an EMBL/GenBank/DDBJ whole genome shotgun (WGS) entry which is preliminary data.</text>
</comment>
<comment type="subunit">
    <text evidence="3">Component of the ER membrane protein complex (EMC).</text>
</comment>
<reference evidence="16 17" key="1">
    <citation type="submission" date="2020-08" db="EMBL/GenBank/DDBJ databases">
        <authorList>
            <person name="Hejnol A."/>
        </authorList>
    </citation>
    <scope>NUCLEOTIDE SEQUENCE [LARGE SCALE GENOMIC DNA]</scope>
</reference>
<accession>A0A7I8VR72</accession>
<dbReference type="Pfam" id="PF13012">
    <property type="entry name" value="MitMem_reg"/>
    <property type="match status" value="1"/>
</dbReference>
<keyword evidence="8" id="KW-0256">Endoplasmic reticulum</keyword>
<dbReference type="GO" id="GO:0003743">
    <property type="term" value="F:translation initiation factor activity"/>
    <property type="evidence" value="ECO:0007669"/>
    <property type="project" value="UniProtKB-UniRule"/>
</dbReference>
<dbReference type="InterPro" id="IPR011678">
    <property type="entry name" value="EMC1_C"/>
</dbReference>
<dbReference type="GO" id="GO:0008237">
    <property type="term" value="F:metallopeptidase activity"/>
    <property type="evidence" value="ECO:0007669"/>
    <property type="project" value="InterPro"/>
</dbReference>
<evidence type="ECO:0000256" key="12">
    <source>
        <dbReference type="ARBA" id="ARBA00023180"/>
    </source>
</evidence>
<dbReference type="GO" id="GO:0072546">
    <property type="term" value="C:EMC complex"/>
    <property type="evidence" value="ECO:0007669"/>
    <property type="project" value="InterPro"/>
</dbReference>
<evidence type="ECO:0000256" key="2">
    <source>
        <dbReference type="ARBA" id="ARBA00007904"/>
    </source>
</evidence>
<dbReference type="CDD" id="cd08064">
    <property type="entry name" value="MPN_eIF3f"/>
    <property type="match status" value="1"/>
</dbReference>
<comment type="subunit">
    <text evidence="13">Component of the eukaryotic translation initiation factor 3 (eIF-3) complex.</text>
</comment>
<evidence type="ECO:0000256" key="1">
    <source>
        <dbReference type="ARBA" id="ARBA00004115"/>
    </source>
</evidence>
<evidence type="ECO:0000256" key="5">
    <source>
        <dbReference type="ARBA" id="ARBA00022540"/>
    </source>
</evidence>
<evidence type="ECO:0000256" key="3">
    <source>
        <dbReference type="ARBA" id="ARBA00011276"/>
    </source>
</evidence>
<dbReference type="InterPro" id="IPR018391">
    <property type="entry name" value="PQQ_b-propeller_rpt"/>
</dbReference>
<evidence type="ECO:0000256" key="10">
    <source>
        <dbReference type="ARBA" id="ARBA00022989"/>
    </source>
</evidence>
<feature type="domain" description="MPN" evidence="15">
    <location>
        <begin position="7"/>
        <end position="137"/>
    </location>
</feature>
<dbReference type="GO" id="GO:0001732">
    <property type="term" value="P:formation of cytoplasmic translation initiation complex"/>
    <property type="evidence" value="ECO:0007669"/>
    <property type="project" value="UniProtKB-UniRule"/>
</dbReference>
<keyword evidence="6 14" id="KW-0812">Transmembrane</keyword>
<dbReference type="PANTHER" id="PTHR21573">
    <property type="entry name" value="ER MEMBRANE PROTEIN COMPLEX SUBUNIT 1"/>
    <property type="match status" value="1"/>
</dbReference>
<dbReference type="AlphaFoldDB" id="A0A7I8VR72"/>
<dbReference type="InterPro" id="IPR000555">
    <property type="entry name" value="JAMM/MPN+_dom"/>
</dbReference>
<evidence type="ECO:0000313" key="17">
    <source>
        <dbReference type="Proteomes" id="UP000549394"/>
    </source>
</evidence>
<evidence type="ECO:0000259" key="15">
    <source>
        <dbReference type="PROSITE" id="PS50249"/>
    </source>
</evidence>
<evidence type="ECO:0000256" key="13">
    <source>
        <dbReference type="HAMAP-Rule" id="MF_03005"/>
    </source>
</evidence>
<protein>
    <recommendedName>
        <fullName evidence="13">Eukaryotic translation initiation factor 3 subunit F</fullName>
        <shortName evidence="13">eIF3f</shortName>
    </recommendedName>
    <alternativeName>
        <fullName evidence="13">Eukaryotic translation initiation factor 3 subunit 5</fullName>
    </alternativeName>
</protein>
<evidence type="ECO:0000256" key="8">
    <source>
        <dbReference type="ARBA" id="ARBA00022824"/>
    </source>
</evidence>
<dbReference type="InterPro" id="IPR058545">
    <property type="entry name" value="Beta-prop_EMC1_1st"/>
</dbReference>
<evidence type="ECO:0000256" key="9">
    <source>
        <dbReference type="ARBA" id="ARBA00022917"/>
    </source>
</evidence>
<keyword evidence="7" id="KW-0732">Signal</keyword>
<dbReference type="InterPro" id="IPR015943">
    <property type="entry name" value="WD40/YVTN_repeat-like_dom_sf"/>
</dbReference>